<reference evidence="2" key="1">
    <citation type="submission" date="2009-08" db="EMBL/GenBank/DDBJ databases">
        <authorList>
            <person name="Cheung F."/>
            <person name="Xiao Y."/>
            <person name="Chan A."/>
            <person name="Moskal W."/>
            <person name="Town C.D."/>
        </authorList>
    </citation>
    <scope>NUCLEOTIDE SEQUENCE</scope>
</reference>
<dbReference type="Gramene" id="KRH75869">
    <property type="protein sequence ID" value="KRH75869"/>
    <property type="gene ID" value="GLYMA_01G115500"/>
</dbReference>
<proteinExistence type="evidence at transcript level"/>
<dbReference type="EMBL" id="CM000834">
    <property type="protein sequence ID" value="KRH75869.1"/>
    <property type="molecule type" value="Genomic_DNA"/>
</dbReference>
<sequence length="202" mass="22051">MMVEVKRKEPDTETSPGDDTTRHTKKTKVQPGETFFAVKVTDNINTSSPSFIQPMLDSEKTPSSDSKGSAGNAAPSNYSSIVDPHSPQGNGSPQSQPSVSTNRSISDVDSAVQMLEAGSGVTVHVDLDERVGEYVVKIKRSINSTAENEHKLEETKQLAESAGMLLVQAEVLRHMGEQLLVKYRESVQRVIRKPALRIDFSP</sequence>
<feature type="region of interest" description="Disordered" evidence="1">
    <location>
        <begin position="1"/>
        <end position="105"/>
    </location>
</feature>
<evidence type="ECO:0000313" key="4">
    <source>
        <dbReference type="EnsemblPlants" id="KRH75869"/>
    </source>
</evidence>
<dbReference type="HOGENOM" id="CLU_1356772_0_0_1"/>
<evidence type="ECO:0000313" key="3">
    <source>
        <dbReference type="EMBL" id="KRH75869.1"/>
    </source>
</evidence>
<gene>
    <name evidence="4" type="primary">LOC100527430</name>
    <name evidence="3" type="ORF">GLYMA_01G115500</name>
</gene>
<dbReference type="AlphaFoldDB" id="C6T4B0"/>
<dbReference type="Gramene" id="KRH75870">
    <property type="protein sequence ID" value="KRH75870"/>
    <property type="gene ID" value="GLYMA_01G115500"/>
</dbReference>
<dbReference type="EMBL" id="BT092271">
    <property type="protein sequence ID" value="ACU16520.1"/>
    <property type="molecule type" value="mRNA"/>
</dbReference>
<evidence type="ECO:0000313" key="5">
    <source>
        <dbReference type="Proteomes" id="UP000008827"/>
    </source>
</evidence>
<dbReference type="GeneID" id="100527430"/>
<reference evidence="4" key="3">
    <citation type="submission" date="2018-02" db="UniProtKB">
        <authorList>
            <consortium name="EnsemblPlants"/>
        </authorList>
    </citation>
    <scope>IDENTIFICATION</scope>
    <source>
        <strain evidence="4">Williams 82</strain>
    </source>
</reference>
<dbReference type="RefSeq" id="XP_040870872.1">
    <property type="nucleotide sequence ID" value="XM_041014938.1"/>
</dbReference>
<dbReference type="PaxDb" id="3847-GLYMA01G28703.1"/>
<feature type="compositionally biased region" description="Polar residues" evidence="1">
    <location>
        <begin position="42"/>
        <end position="51"/>
    </location>
</feature>
<dbReference type="EMBL" id="CM000834">
    <property type="protein sequence ID" value="KRH75870.1"/>
    <property type="molecule type" value="Genomic_DNA"/>
</dbReference>
<organism evidence="2">
    <name type="scientific">Glycine max</name>
    <name type="common">Soybean</name>
    <name type="synonym">Glycine hispida</name>
    <dbReference type="NCBI Taxonomy" id="3847"/>
    <lineage>
        <taxon>Eukaryota</taxon>
        <taxon>Viridiplantae</taxon>
        <taxon>Streptophyta</taxon>
        <taxon>Embryophyta</taxon>
        <taxon>Tracheophyta</taxon>
        <taxon>Spermatophyta</taxon>
        <taxon>Magnoliopsida</taxon>
        <taxon>eudicotyledons</taxon>
        <taxon>Gunneridae</taxon>
        <taxon>Pentapetalae</taxon>
        <taxon>rosids</taxon>
        <taxon>fabids</taxon>
        <taxon>Fabales</taxon>
        <taxon>Fabaceae</taxon>
        <taxon>Papilionoideae</taxon>
        <taxon>50 kb inversion clade</taxon>
        <taxon>NPAAA clade</taxon>
        <taxon>indigoferoid/millettioid clade</taxon>
        <taxon>Phaseoleae</taxon>
        <taxon>Glycine</taxon>
        <taxon>Glycine subgen. Soja</taxon>
    </lineage>
</organism>
<dbReference type="Proteomes" id="UP000008827">
    <property type="component" value="Chromosome 1"/>
</dbReference>
<protein>
    <submittedName>
        <fullName evidence="2 4">Uncharacterized protein</fullName>
    </submittedName>
</protein>
<feature type="compositionally biased region" description="Basic and acidic residues" evidence="1">
    <location>
        <begin position="1"/>
        <end position="11"/>
    </location>
</feature>
<reference evidence="3" key="4">
    <citation type="submission" date="2018-07" db="EMBL/GenBank/DDBJ databases">
        <title>WGS assembly of Glycine max.</title>
        <authorList>
            <person name="Schmutz J."/>
            <person name="Cannon S."/>
            <person name="Schlueter J."/>
            <person name="Ma J."/>
            <person name="Mitros T."/>
            <person name="Nelson W."/>
            <person name="Hyten D."/>
            <person name="Song Q."/>
            <person name="Thelen J."/>
            <person name="Cheng J."/>
            <person name="Xu D."/>
            <person name="Hellsten U."/>
            <person name="May G."/>
            <person name="Yu Y."/>
            <person name="Sakurai T."/>
            <person name="Umezawa T."/>
            <person name="Bhattacharyya M."/>
            <person name="Sandhu D."/>
            <person name="Valliyodan B."/>
            <person name="Lindquist E."/>
            <person name="Peto M."/>
            <person name="Grant D."/>
            <person name="Shu S."/>
            <person name="Goodstein D."/>
            <person name="Barry K."/>
            <person name="Futrell-Griggs M."/>
            <person name="Abernathy B."/>
            <person name="Du J."/>
            <person name="Tian Z."/>
            <person name="Zhu L."/>
            <person name="Gill N."/>
            <person name="Joshi T."/>
            <person name="Libault M."/>
            <person name="Sethuraman A."/>
            <person name="Zhang X."/>
            <person name="Shinozaki K."/>
            <person name="Nguyen H."/>
            <person name="Wing R."/>
            <person name="Cregan P."/>
            <person name="Specht J."/>
            <person name="Grimwood J."/>
            <person name="Rokhsar D."/>
            <person name="Stacey G."/>
            <person name="Shoemaker R."/>
            <person name="Jackson S."/>
        </authorList>
    </citation>
    <scope>NUCLEOTIDE SEQUENCE</scope>
    <source>
        <tissue evidence="3">Callus</tissue>
    </source>
</reference>
<dbReference type="RefSeq" id="NP_001235969.1">
    <property type="nucleotide sequence ID" value="NM_001249040.2"/>
</dbReference>
<dbReference type="KEGG" id="gmx:100527430"/>
<keyword evidence="5" id="KW-1185">Reference proteome</keyword>
<evidence type="ECO:0000313" key="2">
    <source>
        <dbReference type="EMBL" id="ACU16520.1"/>
    </source>
</evidence>
<evidence type="ECO:0000256" key="1">
    <source>
        <dbReference type="SAM" id="MobiDB-lite"/>
    </source>
</evidence>
<accession>C6T4B0</accession>
<name>C6T4B0_SOYBN</name>
<feature type="compositionally biased region" description="Polar residues" evidence="1">
    <location>
        <begin position="63"/>
        <end position="80"/>
    </location>
</feature>
<dbReference type="EnsemblPlants" id="KRH75869">
    <property type="protein sequence ID" value="KRH75869"/>
    <property type="gene ID" value="GLYMA_01G115500"/>
</dbReference>
<reference evidence="3 4" key="2">
    <citation type="journal article" date="2010" name="Nature">
        <title>Genome sequence of the palaeopolyploid soybean.</title>
        <authorList>
            <person name="Schmutz J."/>
            <person name="Cannon S.B."/>
            <person name="Schlueter J."/>
            <person name="Ma J."/>
            <person name="Mitros T."/>
            <person name="Nelson W."/>
            <person name="Hyten D.L."/>
            <person name="Song Q."/>
            <person name="Thelen J.J."/>
            <person name="Cheng J."/>
            <person name="Xu D."/>
            <person name="Hellsten U."/>
            <person name="May G.D."/>
            <person name="Yu Y."/>
            <person name="Sakurai T."/>
            <person name="Umezawa T."/>
            <person name="Bhattacharyya M.K."/>
            <person name="Sandhu D."/>
            <person name="Valliyodan B."/>
            <person name="Lindquist E."/>
            <person name="Peto M."/>
            <person name="Grant D."/>
            <person name="Shu S."/>
            <person name="Goodstein D."/>
            <person name="Barry K."/>
            <person name="Futrell-Griggs M."/>
            <person name="Abernathy B."/>
            <person name="Du J."/>
            <person name="Tian Z."/>
            <person name="Zhu L."/>
            <person name="Gill N."/>
            <person name="Joshi T."/>
            <person name="Libault M."/>
            <person name="Sethuraman A."/>
            <person name="Zhang X.-C."/>
            <person name="Shinozaki K."/>
            <person name="Nguyen H.T."/>
            <person name="Wing R.A."/>
            <person name="Cregan P."/>
            <person name="Specht J."/>
            <person name="Grimwood J."/>
            <person name="Rokhsar D."/>
            <person name="Stacey G."/>
            <person name="Shoemaker R.C."/>
            <person name="Jackson S.A."/>
        </authorList>
    </citation>
    <scope>NUCLEOTIDE SEQUENCE</scope>
    <source>
        <strain evidence="4">cv. Williams 82</strain>
        <tissue evidence="3">Callus</tissue>
    </source>
</reference>
<dbReference type="OrthoDB" id="1436473at2759"/>
<feature type="compositionally biased region" description="Polar residues" evidence="1">
    <location>
        <begin position="87"/>
        <end position="105"/>
    </location>
</feature>
<dbReference type="EnsemblPlants" id="KRH75870">
    <property type="protein sequence ID" value="KRH75870"/>
    <property type="gene ID" value="GLYMA_01G115500"/>
</dbReference>